<dbReference type="eggNOG" id="ENOG5034B2J">
    <property type="taxonomic scope" value="Bacteria"/>
</dbReference>
<dbReference type="EMBL" id="LT629701">
    <property type="protein sequence ID" value="SDM23109.1"/>
    <property type="molecule type" value="Genomic_DNA"/>
</dbReference>
<proteinExistence type="predicted"/>
<dbReference type="OrthoDB" id="3404602at2"/>
<evidence type="ECO:0008006" key="3">
    <source>
        <dbReference type="Google" id="ProtNLM"/>
    </source>
</evidence>
<name>A0A1G9RID8_ALLAB</name>
<reference evidence="1 2" key="1">
    <citation type="submission" date="2016-10" db="EMBL/GenBank/DDBJ databases">
        <authorList>
            <person name="de Groot N.N."/>
        </authorList>
    </citation>
    <scope>NUCLEOTIDE SEQUENCE [LARGE SCALE GENOMIC DNA]</scope>
    <source>
        <strain evidence="1 2">DSM 44149</strain>
    </source>
</reference>
<dbReference type="RefSeq" id="WP_030433604.1">
    <property type="nucleotide sequence ID" value="NZ_JOEF01000047.1"/>
</dbReference>
<dbReference type="Gene3D" id="1.10.1200.10">
    <property type="entry name" value="ACP-like"/>
    <property type="match status" value="1"/>
</dbReference>
<sequence length="77" mass="8050">MSLRDHVIRLVVESSGGAVSLADLDAAGGSLTAVGYGSLAYMRLIDAIENELGVYVDQDADPHALSTVDKLVEFVDG</sequence>
<protein>
    <recommendedName>
        <fullName evidence="3">Phosphopantetheine attachment site</fullName>
    </recommendedName>
</protein>
<organism evidence="1 2">
    <name type="scientific">Allokutzneria albata</name>
    <name type="common">Kibdelosporangium albatum</name>
    <dbReference type="NCBI Taxonomy" id="211114"/>
    <lineage>
        <taxon>Bacteria</taxon>
        <taxon>Bacillati</taxon>
        <taxon>Actinomycetota</taxon>
        <taxon>Actinomycetes</taxon>
        <taxon>Pseudonocardiales</taxon>
        <taxon>Pseudonocardiaceae</taxon>
        <taxon>Allokutzneria</taxon>
    </lineage>
</organism>
<accession>A0A1G9RID8</accession>
<dbReference type="Proteomes" id="UP000183376">
    <property type="component" value="Chromosome I"/>
</dbReference>
<evidence type="ECO:0000313" key="2">
    <source>
        <dbReference type="Proteomes" id="UP000183376"/>
    </source>
</evidence>
<keyword evidence="2" id="KW-1185">Reference proteome</keyword>
<dbReference type="InterPro" id="IPR036736">
    <property type="entry name" value="ACP-like_sf"/>
</dbReference>
<dbReference type="STRING" id="211114.SAMN04489726_0489"/>
<dbReference type="AlphaFoldDB" id="A0A1G9RID8"/>
<evidence type="ECO:0000313" key="1">
    <source>
        <dbReference type="EMBL" id="SDM23109.1"/>
    </source>
</evidence>
<gene>
    <name evidence="1" type="ORF">SAMN04489726_0489</name>
</gene>
<dbReference type="SUPFAM" id="SSF47336">
    <property type="entry name" value="ACP-like"/>
    <property type="match status" value="1"/>
</dbReference>